<dbReference type="AlphaFoldDB" id="J0LA38"/>
<gene>
    <name evidence="1" type="ORF">AURDEDRAFT_177659</name>
</gene>
<sequence length="224" mass="23959">MPAPGAGLMTQAGLVNAKNGFAAAAAASVSLCNGVVDDGPADRRHLNTFWKPFRNFVNDRAEGVGVAHLSTYTLGPGELTSPSEDSASSCAAAAKSLYAAIHAGVTSHHGYHKYVVIMIGLVVPRVEDALRLVETAFVMQGDCWGAVRIVWVASMPAHLGDAVGGLGVLHLPGVVLIERQRRRMSICILPDRVDRAKQIDLEYTVFWLRDVVCDLGVLVARMSR</sequence>
<evidence type="ECO:0000313" key="2">
    <source>
        <dbReference type="Proteomes" id="UP000006514"/>
    </source>
</evidence>
<organism evidence="1 2">
    <name type="scientific">Auricularia subglabra (strain TFB-10046 / SS5)</name>
    <name type="common">White-rot fungus</name>
    <name type="synonym">Auricularia delicata (strain TFB10046)</name>
    <dbReference type="NCBI Taxonomy" id="717982"/>
    <lineage>
        <taxon>Eukaryota</taxon>
        <taxon>Fungi</taxon>
        <taxon>Dikarya</taxon>
        <taxon>Basidiomycota</taxon>
        <taxon>Agaricomycotina</taxon>
        <taxon>Agaricomycetes</taxon>
        <taxon>Auriculariales</taxon>
        <taxon>Auriculariaceae</taxon>
        <taxon>Auricularia</taxon>
    </lineage>
</organism>
<dbReference type="InParanoid" id="J0LA38"/>
<keyword evidence="2" id="KW-1185">Reference proteome</keyword>
<dbReference type="KEGG" id="adl:AURDEDRAFT_177659"/>
<name>J0LA38_AURST</name>
<protein>
    <submittedName>
        <fullName evidence="1">Uncharacterized protein</fullName>
    </submittedName>
</protein>
<proteinExistence type="predicted"/>
<dbReference type="EMBL" id="JH688333">
    <property type="protein sequence ID" value="EJD33266.1"/>
    <property type="molecule type" value="Genomic_DNA"/>
</dbReference>
<reference evidence="2" key="1">
    <citation type="journal article" date="2012" name="Science">
        <title>The Paleozoic origin of enzymatic lignin decomposition reconstructed from 31 fungal genomes.</title>
        <authorList>
            <person name="Floudas D."/>
            <person name="Binder M."/>
            <person name="Riley R."/>
            <person name="Barry K."/>
            <person name="Blanchette R.A."/>
            <person name="Henrissat B."/>
            <person name="Martinez A.T."/>
            <person name="Otillar R."/>
            <person name="Spatafora J.W."/>
            <person name="Yadav J.S."/>
            <person name="Aerts A."/>
            <person name="Benoit I."/>
            <person name="Boyd A."/>
            <person name="Carlson A."/>
            <person name="Copeland A."/>
            <person name="Coutinho P.M."/>
            <person name="de Vries R.P."/>
            <person name="Ferreira P."/>
            <person name="Findley K."/>
            <person name="Foster B."/>
            <person name="Gaskell J."/>
            <person name="Glotzer D."/>
            <person name="Gorecki P."/>
            <person name="Heitman J."/>
            <person name="Hesse C."/>
            <person name="Hori C."/>
            <person name="Igarashi K."/>
            <person name="Jurgens J.A."/>
            <person name="Kallen N."/>
            <person name="Kersten P."/>
            <person name="Kohler A."/>
            <person name="Kuees U."/>
            <person name="Kumar T.K.A."/>
            <person name="Kuo A."/>
            <person name="LaButti K."/>
            <person name="Larrondo L.F."/>
            <person name="Lindquist E."/>
            <person name="Ling A."/>
            <person name="Lombard V."/>
            <person name="Lucas S."/>
            <person name="Lundell T."/>
            <person name="Martin R."/>
            <person name="McLaughlin D.J."/>
            <person name="Morgenstern I."/>
            <person name="Morin E."/>
            <person name="Murat C."/>
            <person name="Nagy L.G."/>
            <person name="Nolan M."/>
            <person name="Ohm R.A."/>
            <person name="Patyshakuliyeva A."/>
            <person name="Rokas A."/>
            <person name="Ruiz-Duenas F.J."/>
            <person name="Sabat G."/>
            <person name="Salamov A."/>
            <person name="Samejima M."/>
            <person name="Schmutz J."/>
            <person name="Slot J.C."/>
            <person name="St John F."/>
            <person name="Stenlid J."/>
            <person name="Sun H."/>
            <person name="Sun S."/>
            <person name="Syed K."/>
            <person name="Tsang A."/>
            <person name="Wiebenga A."/>
            <person name="Young D."/>
            <person name="Pisabarro A."/>
            <person name="Eastwood D.C."/>
            <person name="Martin F."/>
            <person name="Cullen D."/>
            <person name="Grigoriev I.V."/>
            <person name="Hibbett D.S."/>
        </authorList>
    </citation>
    <scope>NUCLEOTIDE SEQUENCE [LARGE SCALE GENOMIC DNA]</scope>
    <source>
        <strain evidence="2">TFB10046</strain>
    </source>
</reference>
<dbReference type="Proteomes" id="UP000006514">
    <property type="component" value="Unassembled WGS sequence"/>
</dbReference>
<accession>J0LA38</accession>
<evidence type="ECO:0000313" key="1">
    <source>
        <dbReference type="EMBL" id="EJD33266.1"/>
    </source>
</evidence>